<dbReference type="eggNOG" id="KOG4297">
    <property type="taxonomic scope" value="Eukaryota"/>
</dbReference>
<dbReference type="CDD" id="cd03590">
    <property type="entry name" value="CLECT_DC-SIGN_like"/>
    <property type="match status" value="1"/>
</dbReference>
<dbReference type="SUPFAM" id="SSF56436">
    <property type="entry name" value="C-type lectin-like"/>
    <property type="match status" value="1"/>
</dbReference>
<dbReference type="Proteomes" id="UP000018468">
    <property type="component" value="Linkage group LG1"/>
</dbReference>
<feature type="coiled-coil region" evidence="2">
    <location>
        <begin position="58"/>
        <end position="133"/>
    </location>
</feature>
<dbReference type="HOGENOM" id="CLU_049894_7_0_1"/>
<dbReference type="InterPro" id="IPR016187">
    <property type="entry name" value="CTDL_fold"/>
</dbReference>
<dbReference type="PANTHER" id="PTHR22803">
    <property type="entry name" value="MANNOSE, PHOSPHOLIPASE, LECTIN RECEPTOR RELATED"/>
    <property type="match status" value="1"/>
</dbReference>
<feature type="domain" description="C-type lectin" evidence="3">
    <location>
        <begin position="151"/>
        <end position="283"/>
    </location>
</feature>
<accession>W5NAN5</accession>
<evidence type="ECO:0000313" key="4">
    <source>
        <dbReference type="Ensembl" id="ENSLOCP00000017694.1"/>
    </source>
</evidence>
<dbReference type="InterPro" id="IPR001304">
    <property type="entry name" value="C-type_lectin-like"/>
</dbReference>
<organism evidence="4 5">
    <name type="scientific">Lepisosteus oculatus</name>
    <name type="common">Spotted gar</name>
    <dbReference type="NCBI Taxonomy" id="7918"/>
    <lineage>
        <taxon>Eukaryota</taxon>
        <taxon>Metazoa</taxon>
        <taxon>Chordata</taxon>
        <taxon>Craniata</taxon>
        <taxon>Vertebrata</taxon>
        <taxon>Euteleostomi</taxon>
        <taxon>Actinopterygii</taxon>
        <taxon>Neopterygii</taxon>
        <taxon>Holostei</taxon>
        <taxon>Semionotiformes</taxon>
        <taxon>Lepisosteidae</taxon>
        <taxon>Lepisosteus</taxon>
    </lineage>
</organism>
<dbReference type="SMART" id="SM00034">
    <property type="entry name" value="CLECT"/>
    <property type="match status" value="1"/>
</dbReference>
<dbReference type="GO" id="GO:0030246">
    <property type="term" value="F:carbohydrate binding"/>
    <property type="evidence" value="ECO:0000318"/>
    <property type="project" value="GO_Central"/>
</dbReference>
<name>W5NAN5_LEPOC</name>
<dbReference type="Gene3D" id="1.10.287.1490">
    <property type="match status" value="1"/>
</dbReference>
<proteinExistence type="predicted"/>
<reference evidence="4" key="3">
    <citation type="submission" date="2025-09" db="UniProtKB">
        <authorList>
            <consortium name="Ensembl"/>
        </authorList>
    </citation>
    <scope>IDENTIFICATION</scope>
</reference>
<dbReference type="GO" id="GO:0009897">
    <property type="term" value="C:external side of plasma membrane"/>
    <property type="evidence" value="ECO:0000318"/>
    <property type="project" value="GO_Central"/>
</dbReference>
<dbReference type="Pfam" id="PF00059">
    <property type="entry name" value="Lectin_C"/>
    <property type="match status" value="1"/>
</dbReference>
<dbReference type="EMBL" id="AHAT01006729">
    <property type="status" value="NOT_ANNOTATED_CDS"/>
    <property type="molecule type" value="Genomic_DNA"/>
</dbReference>
<dbReference type="Bgee" id="ENSLOCG00000014369">
    <property type="expression patterns" value="Expressed in liver and 10 other cell types or tissues"/>
</dbReference>
<dbReference type="InterPro" id="IPR050111">
    <property type="entry name" value="C-type_lectin/snaclec_domain"/>
</dbReference>
<dbReference type="OMA" id="RICETTL"/>
<evidence type="ECO:0000259" key="3">
    <source>
        <dbReference type="PROSITE" id="PS50041"/>
    </source>
</evidence>
<dbReference type="Ensembl" id="ENSLOCT00000017726.1">
    <property type="protein sequence ID" value="ENSLOCP00000017694.1"/>
    <property type="gene ID" value="ENSLOCG00000014369.1"/>
</dbReference>
<dbReference type="GO" id="GO:0038187">
    <property type="term" value="F:pattern recognition receptor activity"/>
    <property type="evidence" value="ECO:0000318"/>
    <property type="project" value="GO_Central"/>
</dbReference>
<dbReference type="InterPro" id="IPR016186">
    <property type="entry name" value="C-type_lectin-like/link_sf"/>
</dbReference>
<dbReference type="InParanoid" id="W5NAN5"/>
<evidence type="ECO:0000313" key="5">
    <source>
        <dbReference type="Proteomes" id="UP000018468"/>
    </source>
</evidence>
<dbReference type="InterPro" id="IPR033989">
    <property type="entry name" value="CD209-like_CTLD"/>
</dbReference>
<dbReference type="PROSITE" id="PS50041">
    <property type="entry name" value="C_TYPE_LECTIN_2"/>
    <property type="match status" value="1"/>
</dbReference>
<sequence length="286" mass="32570">MRENRSLLWNELESLKNKHSGLQTKFTNISETHSALIRTLTDFRASAEEHLSRSALNYSSLQSDQEELEAKLRTLQNDLASLSSSFSEVKENSSSLRHQLDVLTDQSSLRIKLDNLSDTLSALMKTLADLSSSCCTEAKPRKTCPDHWELFRRKCYFFSSDKESWGTSRDICASAGGSLVIIKSQEEQKFLTSKLAEQIRSYDDSYWIGLNDLAAEGSWRWVDDTSLDARTTFWASVLGGREPDNWSQVDPQGEDCVHIGIHNTFQEAWYDASCKLKFRRICETTL</sequence>
<dbReference type="FunCoup" id="W5NAN5">
    <property type="interactions" value="6"/>
</dbReference>
<keyword evidence="1" id="KW-0430">Lectin</keyword>
<evidence type="ECO:0000256" key="1">
    <source>
        <dbReference type="ARBA" id="ARBA00022734"/>
    </source>
</evidence>
<dbReference type="EMBL" id="AHAT01006730">
    <property type="status" value="NOT_ANNOTATED_CDS"/>
    <property type="molecule type" value="Genomic_DNA"/>
</dbReference>
<dbReference type="GO" id="GO:0006955">
    <property type="term" value="P:immune response"/>
    <property type="evidence" value="ECO:0000318"/>
    <property type="project" value="GO_Central"/>
</dbReference>
<dbReference type="GeneTree" id="ENSGT01030000234575"/>
<dbReference type="AlphaFoldDB" id="W5NAN5"/>
<reference evidence="4" key="2">
    <citation type="submission" date="2025-08" db="UniProtKB">
        <authorList>
            <consortium name="Ensembl"/>
        </authorList>
    </citation>
    <scope>IDENTIFICATION</scope>
</reference>
<keyword evidence="5" id="KW-1185">Reference proteome</keyword>
<reference evidence="5" key="1">
    <citation type="submission" date="2011-12" db="EMBL/GenBank/DDBJ databases">
        <title>The Draft Genome of Lepisosteus oculatus.</title>
        <authorList>
            <consortium name="The Broad Institute Genome Assembly &amp; Analysis Group"/>
            <consortium name="Computational R&amp;D Group"/>
            <consortium name="and Sequencing Platform"/>
            <person name="Di Palma F."/>
            <person name="Alfoldi J."/>
            <person name="Johnson J."/>
            <person name="Berlin A."/>
            <person name="Gnerre S."/>
            <person name="Jaffe D."/>
            <person name="MacCallum I."/>
            <person name="Young S."/>
            <person name="Walker B.J."/>
            <person name="Lander E.S."/>
            <person name="Lindblad-Toh K."/>
        </authorList>
    </citation>
    <scope>NUCLEOTIDE SEQUENCE [LARGE SCALE GENOMIC DNA]</scope>
</reference>
<dbReference type="Gene3D" id="3.10.100.10">
    <property type="entry name" value="Mannose-Binding Protein A, subunit A"/>
    <property type="match status" value="1"/>
</dbReference>
<evidence type="ECO:0000256" key="2">
    <source>
        <dbReference type="SAM" id="Coils"/>
    </source>
</evidence>
<dbReference type="STRING" id="7918.ENSLOCP00000017694"/>
<keyword evidence="2" id="KW-0175">Coiled coil</keyword>
<protein>
    <recommendedName>
        <fullName evidence="3">C-type lectin domain-containing protein</fullName>
    </recommendedName>
</protein>